<sequence>MMKHFILLYLSVALVLSAAVSCKKDVKSGGTAGLTIVNAIPDCPRMLAHLSWGQPKRWAEVLFVDFDQYDPADHLSLPAGEQPLQFYRYPDTTVSDKPVHKMTIPLVAGDISTLFLMGTFAQPETMLVTKTPPYYSSKDSLVGLRLANLSPGTAPVRVKITGQGVNMESTSLTYKGITDYISVPATSKVADLLVEFYDQTSGTLLAAYKLDGVGSLITNNRWRYRNYTLALIKGPGAKHPGAAQFVTLINDY</sequence>
<keyword evidence="1" id="KW-0732">Signal</keyword>
<accession>A0A1M5DEE1</accession>
<protein>
    <recommendedName>
        <fullName evidence="4">DUF4397 domain-containing protein</fullName>
    </recommendedName>
</protein>
<evidence type="ECO:0000313" key="2">
    <source>
        <dbReference type="EMBL" id="SHF65204.1"/>
    </source>
</evidence>
<dbReference type="STRING" id="288992.SAMN04488522_103192"/>
<keyword evidence="3" id="KW-1185">Reference proteome</keyword>
<feature type="chain" id="PRO_5012747904" description="DUF4397 domain-containing protein" evidence="1">
    <location>
        <begin position="19"/>
        <end position="252"/>
    </location>
</feature>
<feature type="signal peptide" evidence="1">
    <location>
        <begin position="1"/>
        <end position="18"/>
    </location>
</feature>
<name>A0A1M5DEE1_9SPHI</name>
<evidence type="ECO:0000313" key="3">
    <source>
        <dbReference type="Proteomes" id="UP000184287"/>
    </source>
</evidence>
<dbReference type="OrthoDB" id="751045at2"/>
<dbReference type="Proteomes" id="UP000184287">
    <property type="component" value="Unassembled WGS sequence"/>
</dbReference>
<organism evidence="2 3">
    <name type="scientific">Pedobacter caeni</name>
    <dbReference type="NCBI Taxonomy" id="288992"/>
    <lineage>
        <taxon>Bacteria</taxon>
        <taxon>Pseudomonadati</taxon>
        <taxon>Bacteroidota</taxon>
        <taxon>Sphingobacteriia</taxon>
        <taxon>Sphingobacteriales</taxon>
        <taxon>Sphingobacteriaceae</taxon>
        <taxon>Pedobacter</taxon>
    </lineage>
</organism>
<dbReference type="RefSeq" id="WP_073232015.1">
    <property type="nucleotide sequence ID" value="NZ_FQUQ01000003.1"/>
</dbReference>
<reference evidence="3" key="1">
    <citation type="submission" date="2016-11" db="EMBL/GenBank/DDBJ databases">
        <authorList>
            <person name="Varghese N."/>
            <person name="Submissions S."/>
        </authorList>
    </citation>
    <scope>NUCLEOTIDE SEQUENCE [LARGE SCALE GENOMIC DNA]</scope>
    <source>
        <strain evidence="3">DSM 16990</strain>
    </source>
</reference>
<gene>
    <name evidence="2" type="ORF">SAMN04488522_103192</name>
</gene>
<evidence type="ECO:0000256" key="1">
    <source>
        <dbReference type="SAM" id="SignalP"/>
    </source>
</evidence>
<evidence type="ECO:0008006" key="4">
    <source>
        <dbReference type="Google" id="ProtNLM"/>
    </source>
</evidence>
<dbReference type="PROSITE" id="PS51257">
    <property type="entry name" value="PROKAR_LIPOPROTEIN"/>
    <property type="match status" value="1"/>
</dbReference>
<proteinExistence type="predicted"/>
<dbReference type="AlphaFoldDB" id="A0A1M5DEE1"/>
<dbReference type="EMBL" id="FQUQ01000003">
    <property type="protein sequence ID" value="SHF65204.1"/>
    <property type="molecule type" value="Genomic_DNA"/>
</dbReference>